<gene>
    <name evidence="1" type="ORF">HaLaN_29505</name>
</gene>
<dbReference type="Gene3D" id="3.20.20.60">
    <property type="entry name" value="Phosphoenolpyruvate-binding domains"/>
    <property type="match status" value="1"/>
</dbReference>
<evidence type="ECO:0000313" key="1">
    <source>
        <dbReference type="EMBL" id="GFH30619.1"/>
    </source>
</evidence>
<protein>
    <recommendedName>
        <fullName evidence="3">Isocitrate lyase</fullName>
    </recommendedName>
</protein>
<keyword evidence="2" id="KW-1185">Reference proteome</keyword>
<proteinExistence type="predicted"/>
<organism evidence="1 2">
    <name type="scientific">Haematococcus lacustris</name>
    <name type="common">Green alga</name>
    <name type="synonym">Haematococcus pluvialis</name>
    <dbReference type="NCBI Taxonomy" id="44745"/>
    <lineage>
        <taxon>Eukaryota</taxon>
        <taxon>Viridiplantae</taxon>
        <taxon>Chlorophyta</taxon>
        <taxon>core chlorophytes</taxon>
        <taxon>Chlorophyceae</taxon>
        <taxon>CS clade</taxon>
        <taxon>Chlamydomonadales</taxon>
        <taxon>Haematococcaceae</taxon>
        <taxon>Haematococcus</taxon>
    </lineage>
</organism>
<dbReference type="InterPro" id="IPR039556">
    <property type="entry name" value="ICL/PEPM"/>
</dbReference>
<reference evidence="1 2" key="1">
    <citation type="submission" date="2020-02" db="EMBL/GenBank/DDBJ databases">
        <title>Draft genome sequence of Haematococcus lacustris strain NIES-144.</title>
        <authorList>
            <person name="Morimoto D."/>
            <person name="Nakagawa S."/>
            <person name="Yoshida T."/>
            <person name="Sawayama S."/>
        </authorList>
    </citation>
    <scope>NUCLEOTIDE SEQUENCE [LARGE SCALE GENOMIC DNA]</scope>
    <source>
        <strain evidence="1 2">NIES-144</strain>
    </source>
</reference>
<dbReference type="GO" id="GO:0003824">
    <property type="term" value="F:catalytic activity"/>
    <property type="evidence" value="ECO:0007669"/>
    <property type="project" value="InterPro"/>
</dbReference>
<accession>A0A6A0ACR2</accession>
<comment type="caution">
    <text evidence="1">The sequence shown here is derived from an EMBL/GenBank/DDBJ whole genome shotgun (WGS) entry which is preliminary data.</text>
</comment>
<dbReference type="Proteomes" id="UP000485058">
    <property type="component" value="Unassembled WGS sequence"/>
</dbReference>
<evidence type="ECO:0008006" key="3">
    <source>
        <dbReference type="Google" id="ProtNLM"/>
    </source>
</evidence>
<evidence type="ECO:0000313" key="2">
    <source>
        <dbReference type="Proteomes" id="UP000485058"/>
    </source>
</evidence>
<dbReference type="InterPro" id="IPR015813">
    <property type="entry name" value="Pyrv/PenolPyrv_kinase-like_dom"/>
</dbReference>
<dbReference type="Pfam" id="PF13714">
    <property type="entry name" value="PEP_mutase"/>
    <property type="match status" value="1"/>
</dbReference>
<dbReference type="PANTHER" id="PTHR42905:SF2">
    <property type="entry name" value="PHOSPHOENOLPYRUVATE CARBOXYLASE FAMILY PROTEIN"/>
    <property type="match status" value="1"/>
</dbReference>
<name>A0A6A0ACR2_HAELA</name>
<dbReference type="SUPFAM" id="SSF51621">
    <property type="entry name" value="Phosphoenolpyruvate/pyruvate domain"/>
    <property type="match status" value="1"/>
</dbReference>
<dbReference type="CDD" id="cd00377">
    <property type="entry name" value="ICL_PEPM"/>
    <property type="match status" value="1"/>
</dbReference>
<dbReference type="InterPro" id="IPR040442">
    <property type="entry name" value="Pyrv_kinase-like_dom_sf"/>
</dbReference>
<dbReference type="AlphaFoldDB" id="A0A6A0ACR2"/>
<sequence length="117" mass="12505">MLQHARGSVACRAEPGNPRTTQLRKLLREPGILKGRNIHEATSHIPVIGDGDTGYGNALNVQRTVKGYAQAGFAGILIEDQAWPKSCGHLGGKQVVSREEAVARVKAAVDARCALRP</sequence>
<dbReference type="EMBL" id="BLLF01005026">
    <property type="protein sequence ID" value="GFH30619.1"/>
    <property type="molecule type" value="Genomic_DNA"/>
</dbReference>
<dbReference type="PANTHER" id="PTHR42905">
    <property type="entry name" value="PHOSPHOENOLPYRUVATE CARBOXYLASE"/>
    <property type="match status" value="1"/>
</dbReference>